<protein>
    <submittedName>
        <fullName evidence="1">Uncharacterized protein</fullName>
    </submittedName>
</protein>
<dbReference type="EMBL" id="VWSF01000017">
    <property type="protein sequence ID" value="KAA5542482.1"/>
    <property type="molecule type" value="Genomic_DNA"/>
</dbReference>
<gene>
    <name evidence="1" type="ORF">F0145_18705</name>
</gene>
<organism evidence="1 2">
    <name type="scientific">Adhaeribacter rhizoryzae</name>
    <dbReference type="NCBI Taxonomy" id="2607907"/>
    <lineage>
        <taxon>Bacteria</taxon>
        <taxon>Pseudomonadati</taxon>
        <taxon>Bacteroidota</taxon>
        <taxon>Cytophagia</taxon>
        <taxon>Cytophagales</taxon>
        <taxon>Hymenobacteraceae</taxon>
        <taxon>Adhaeribacter</taxon>
    </lineage>
</organism>
<proteinExistence type="predicted"/>
<accession>A0A5M6D857</accession>
<name>A0A5M6D857_9BACT</name>
<keyword evidence="2" id="KW-1185">Reference proteome</keyword>
<evidence type="ECO:0000313" key="2">
    <source>
        <dbReference type="Proteomes" id="UP000323426"/>
    </source>
</evidence>
<reference evidence="1 2" key="1">
    <citation type="submission" date="2019-09" db="EMBL/GenBank/DDBJ databases">
        <title>Genome sequence and assembly of Adhaeribacter sp.</title>
        <authorList>
            <person name="Chhetri G."/>
        </authorList>
    </citation>
    <scope>NUCLEOTIDE SEQUENCE [LARGE SCALE GENOMIC DNA]</scope>
    <source>
        <strain evidence="1 2">DK36</strain>
    </source>
</reference>
<comment type="caution">
    <text evidence="1">The sequence shown here is derived from an EMBL/GenBank/DDBJ whole genome shotgun (WGS) entry which is preliminary data.</text>
</comment>
<evidence type="ECO:0000313" key="1">
    <source>
        <dbReference type="EMBL" id="KAA5542482.1"/>
    </source>
</evidence>
<sequence>MLRVMGFEMFKIDGIAYLVVPKDYTVQAKINNSYQFESSTGMPAQEVEAILNENIIKLLRHYVELFMPHIIPADLYFDYTDLYTFVGKLNRHEIREATATEKETYCNKEVITLYYDYNTHITL</sequence>
<dbReference type="AlphaFoldDB" id="A0A5M6D857"/>
<dbReference type="Proteomes" id="UP000323426">
    <property type="component" value="Unassembled WGS sequence"/>
</dbReference>
<dbReference type="RefSeq" id="WP_150090787.1">
    <property type="nucleotide sequence ID" value="NZ_VWSF01000017.1"/>
</dbReference>